<dbReference type="PANTHER" id="PTHR11138:SF5">
    <property type="entry name" value="METHIONYL-TRNA FORMYLTRANSFERASE, MITOCHONDRIAL"/>
    <property type="match status" value="1"/>
</dbReference>
<dbReference type="InterPro" id="IPR041711">
    <property type="entry name" value="Met-tRNA-FMT_N"/>
</dbReference>
<evidence type="ECO:0000313" key="12">
    <source>
        <dbReference type="Proteomes" id="UP000033651"/>
    </source>
</evidence>
<reference evidence="11 12" key="1">
    <citation type="submission" date="2015-03" db="EMBL/GenBank/DDBJ databases">
        <title>Draft genome sequence of Luteibacter yeojuensis strain SU11.</title>
        <authorList>
            <person name="Sulaiman J."/>
            <person name="Priya K."/>
            <person name="Chan K.-G."/>
        </authorList>
    </citation>
    <scope>NUCLEOTIDE SEQUENCE [LARGE SCALE GENOMIC DNA]</scope>
    <source>
        <strain evidence="11 12">SU11</strain>
    </source>
</reference>
<dbReference type="EC" id="2.1.2.9" evidence="3 8"/>
<evidence type="ECO:0000256" key="8">
    <source>
        <dbReference type="HAMAP-Rule" id="MF_00182"/>
    </source>
</evidence>
<dbReference type="Pfam" id="PF00551">
    <property type="entry name" value="Formyl_trans_N"/>
    <property type="match status" value="1"/>
</dbReference>
<dbReference type="InterPro" id="IPR044135">
    <property type="entry name" value="Met-tRNA-FMT_C"/>
</dbReference>
<dbReference type="CDD" id="cd08646">
    <property type="entry name" value="FMT_core_Met-tRNA-FMT_N"/>
    <property type="match status" value="1"/>
</dbReference>
<feature type="binding site" evidence="8">
    <location>
        <begin position="114"/>
        <end position="117"/>
    </location>
    <ligand>
        <name>(6S)-5,6,7,8-tetrahydrofolate</name>
        <dbReference type="ChEBI" id="CHEBI:57453"/>
    </ligand>
</feature>
<dbReference type="GO" id="GO:0005829">
    <property type="term" value="C:cytosol"/>
    <property type="evidence" value="ECO:0007669"/>
    <property type="project" value="TreeGrafter"/>
</dbReference>
<dbReference type="InterPro" id="IPR036477">
    <property type="entry name" value="Formyl_transf_N_sf"/>
</dbReference>
<dbReference type="InterPro" id="IPR037022">
    <property type="entry name" value="Formyl_trans_C_sf"/>
</dbReference>
<evidence type="ECO:0000256" key="7">
    <source>
        <dbReference type="ARBA" id="ARBA00048558"/>
    </source>
</evidence>
<evidence type="ECO:0000313" key="11">
    <source>
        <dbReference type="EMBL" id="KJV35282.1"/>
    </source>
</evidence>
<comment type="caution">
    <text evidence="11">The sequence shown here is derived from an EMBL/GenBank/DDBJ whole genome shotgun (WGS) entry which is preliminary data.</text>
</comment>
<dbReference type="InterPro" id="IPR002376">
    <property type="entry name" value="Formyl_transf_N"/>
</dbReference>
<dbReference type="EMBL" id="JZRB01000016">
    <property type="protein sequence ID" value="KJV35282.1"/>
    <property type="molecule type" value="Genomic_DNA"/>
</dbReference>
<evidence type="ECO:0000256" key="3">
    <source>
        <dbReference type="ARBA" id="ARBA00012261"/>
    </source>
</evidence>
<name>A0A0F3KWE5_9GAMM</name>
<gene>
    <name evidence="8" type="primary">fmt</name>
    <name evidence="11" type="ORF">VI08_08285</name>
</gene>
<keyword evidence="12" id="KW-1185">Reference proteome</keyword>
<comment type="catalytic activity">
    <reaction evidence="7 8">
        <text>L-methionyl-tRNA(fMet) + (6R)-10-formyltetrahydrofolate = N-formyl-L-methionyl-tRNA(fMet) + (6S)-5,6,7,8-tetrahydrofolate + H(+)</text>
        <dbReference type="Rhea" id="RHEA:24380"/>
        <dbReference type="Rhea" id="RHEA-COMP:9952"/>
        <dbReference type="Rhea" id="RHEA-COMP:9953"/>
        <dbReference type="ChEBI" id="CHEBI:15378"/>
        <dbReference type="ChEBI" id="CHEBI:57453"/>
        <dbReference type="ChEBI" id="CHEBI:78530"/>
        <dbReference type="ChEBI" id="CHEBI:78844"/>
        <dbReference type="ChEBI" id="CHEBI:195366"/>
        <dbReference type="EC" id="2.1.2.9"/>
    </reaction>
</comment>
<dbReference type="Gene3D" id="3.10.25.10">
    <property type="entry name" value="Formyl transferase, C-terminal domain"/>
    <property type="match status" value="1"/>
</dbReference>
<comment type="similarity">
    <text evidence="2 8">Belongs to the Fmt family.</text>
</comment>
<evidence type="ECO:0000256" key="1">
    <source>
        <dbReference type="ARBA" id="ARBA00002606"/>
    </source>
</evidence>
<dbReference type="OrthoDB" id="9802815at2"/>
<proteinExistence type="inferred from homology"/>
<evidence type="ECO:0000256" key="4">
    <source>
        <dbReference type="ARBA" id="ARBA00016014"/>
    </source>
</evidence>
<keyword evidence="5 8" id="KW-0808">Transferase</keyword>
<dbReference type="Pfam" id="PF02911">
    <property type="entry name" value="Formyl_trans_C"/>
    <property type="match status" value="1"/>
</dbReference>
<keyword evidence="6 8" id="KW-0648">Protein biosynthesis</keyword>
<feature type="domain" description="Formyl transferase N-terminal" evidence="9">
    <location>
        <begin position="7"/>
        <end position="183"/>
    </location>
</feature>
<dbReference type="PATRIC" id="fig|345309.4.peg.873"/>
<dbReference type="SUPFAM" id="SSF50486">
    <property type="entry name" value="FMT C-terminal domain-like"/>
    <property type="match status" value="1"/>
</dbReference>
<dbReference type="NCBIfam" id="TIGR00460">
    <property type="entry name" value="fmt"/>
    <property type="match status" value="1"/>
</dbReference>
<dbReference type="InterPro" id="IPR005793">
    <property type="entry name" value="Formyl_trans_C"/>
</dbReference>
<dbReference type="InterPro" id="IPR005794">
    <property type="entry name" value="Fmt"/>
</dbReference>
<feature type="domain" description="Formyl transferase C-terminal" evidence="10">
    <location>
        <begin position="209"/>
        <end position="305"/>
    </location>
</feature>
<dbReference type="AlphaFoldDB" id="A0A0F3KWE5"/>
<dbReference type="Proteomes" id="UP000033651">
    <property type="component" value="Unassembled WGS sequence"/>
</dbReference>
<organism evidence="11 12">
    <name type="scientific">Luteibacter yeojuensis</name>
    <dbReference type="NCBI Taxonomy" id="345309"/>
    <lineage>
        <taxon>Bacteria</taxon>
        <taxon>Pseudomonadati</taxon>
        <taxon>Pseudomonadota</taxon>
        <taxon>Gammaproteobacteria</taxon>
        <taxon>Lysobacterales</taxon>
        <taxon>Rhodanobacteraceae</taxon>
        <taxon>Luteibacter</taxon>
    </lineage>
</organism>
<evidence type="ECO:0000259" key="9">
    <source>
        <dbReference type="Pfam" id="PF00551"/>
    </source>
</evidence>
<dbReference type="RefSeq" id="WP_045829096.1">
    <property type="nucleotide sequence ID" value="NZ_JZRB01000016.1"/>
</dbReference>
<dbReference type="HAMAP" id="MF_00182">
    <property type="entry name" value="Formyl_trans"/>
    <property type="match status" value="1"/>
</dbReference>
<evidence type="ECO:0000256" key="5">
    <source>
        <dbReference type="ARBA" id="ARBA00022679"/>
    </source>
</evidence>
<evidence type="ECO:0000256" key="6">
    <source>
        <dbReference type="ARBA" id="ARBA00022917"/>
    </source>
</evidence>
<dbReference type="Gene3D" id="3.40.50.170">
    <property type="entry name" value="Formyl transferase, N-terminal domain"/>
    <property type="match status" value="1"/>
</dbReference>
<evidence type="ECO:0000256" key="2">
    <source>
        <dbReference type="ARBA" id="ARBA00010699"/>
    </source>
</evidence>
<dbReference type="InterPro" id="IPR011034">
    <property type="entry name" value="Formyl_transferase-like_C_sf"/>
</dbReference>
<dbReference type="GO" id="GO:0004479">
    <property type="term" value="F:methionyl-tRNA formyltransferase activity"/>
    <property type="evidence" value="ECO:0007669"/>
    <property type="project" value="UniProtKB-UniRule"/>
</dbReference>
<comment type="function">
    <text evidence="1 8">Attaches a formyl group to the free amino group of methionyl-tRNA(fMet). The formyl group appears to play a dual role in the initiator identity of N-formylmethionyl-tRNA by promoting its recognition by IF2 and preventing the misappropriation of this tRNA by the elongation apparatus.</text>
</comment>
<accession>A0A0F3KWE5</accession>
<sequence>MAASPLRVVFAGTPGFAVPCFEACRAAGADVVAAYTQPDRPAGRGRKLAASPVKEAALAAGVPVEQPGSFKAEADRARLAAYAPDLMVVVAYGLILPRKVLAIPRLGCWNVHASLLPRWRGAAPIQRAILAGDTESGVDLMQMEAGLDTGPVLIERRTPIAGDDTGGSLHDRLATLGADALAEGLRRVLAGETLAARVQAAEGVEYAHKLDKAEARLDFSQPAIALERKVRAFDPWPVAEGDVAGEHLRVWAAVAIEGKPGAIPGTVLAATRQGIDIACGTGALRLTAVQRAGGRRIGAADYLNARPELKQASA</sequence>
<dbReference type="CDD" id="cd08704">
    <property type="entry name" value="Met_tRNA_FMT_C"/>
    <property type="match status" value="1"/>
</dbReference>
<dbReference type="PANTHER" id="PTHR11138">
    <property type="entry name" value="METHIONYL-TRNA FORMYLTRANSFERASE"/>
    <property type="match status" value="1"/>
</dbReference>
<protein>
    <recommendedName>
        <fullName evidence="4 8">Methionyl-tRNA formyltransferase</fullName>
        <ecNumber evidence="3 8">2.1.2.9</ecNumber>
    </recommendedName>
</protein>
<evidence type="ECO:0000259" key="10">
    <source>
        <dbReference type="Pfam" id="PF02911"/>
    </source>
</evidence>
<dbReference type="SUPFAM" id="SSF53328">
    <property type="entry name" value="Formyltransferase"/>
    <property type="match status" value="1"/>
</dbReference>